<name>A0A7C3ZV34_9CYAN</name>
<evidence type="ECO:0000256" key="2">
    <source>
        <dbReference type="SAM" id="Phobius"/>
    </source>
</evidence>
<dbReference type="AlphaFoldDB" id="A0A7C3ZV34"/>
<gene>
    <name evidence="3" type="ORF">ENR15_02890</name>
</gene>
<keyword evidence="2" id="KW-0472">Membrane</keyword>
<feature type="compositionally biased region" description="Polar residues" evidence="1">
    <location>
        <begin position="110"/>
        <end position="124"/>
    </location>
</feature>
<dbReference type="EMBL" id="DSPX01000025">
    <property type="protein sequence ID" value="HGF99626.1"/>
    <property type="molecule type" value="Genomic_DNA"/>
</dbReference>
<organism evidence="3">
    <name type="scientific">Planktothricoides sp. SpSt-374</name>
    <dbReference type="NCBI Taxonomy" id="2282167"/>
    <lineage>
        <taxon>Bacteria</taxon>
        <taxon>Bacillati</taxon>
        <taxon>Cyanobacteriota</taxon>
        <taxon>Cyanophyceae</taxon>
        <taxon>Oscillatoriophycideae</taxon>
        <taxon>Oscillatoriales</taxon>
        <taxon>Oscillatoriaceae</taxon>
        <taxon>Planktothricoides</taxon>
    </lineage>
</organism>
<proteinExistence type="predicted"/>
<comment type="caution">
    <text evidence="3">The sequence shown here is derived from an EMBL/GenBank/DDBJ whole genome shotgun (WGS) entry which is preliminary data.</text>
</comment>
<keyword evidence="2" id="KW-1133">Transmembrane helix</keyword>
<sequence>MNLLNLISQSQLINLLLSAAVIIFLWGGLRLFARFLASRQPMQCPRCGSSIRRSRRSRGEKILGFLFPVRRYQCNQYDCRWSGLLVIPFHSHKSPAVPPVPINFSEPDSPISSSPTNEVQESES</sequence>
<protein>
    <submittedName>
        <fullName evidence="3">Uncharacterized protein</fullName>
    </submittedName>
</protein>
<evidence type="ECO:0000256" key="1">
    <source>
        <dbReference type="SAM" id="MobiDB-lite"/>
    </source>
</evidence>
<evidence type="ECO:0000313" key="3">
    <source>
        <dbReference type="EMBL" id="HGF99626.1"/>
    </source>
</evidence>
<keyword evidence="2" id="KW-0812">Transmembrane</keyword>
<accession>A0A7C3ZV34</accession>
<feature type="transmembrane region" description="Helical" evidence="2">
    <location>
        <begin position="12"/>
        <end position="33"/>
    </location>
</feature>
<reference evidence="3" key="1">
    <citation type="journal article" date="2020" name="mSystems">
        <title>Genome- and Community-Level Interaction Insights into Carbon Utilization and Element Cycling Functions of Hydrothermarchaeota in Hydrothermal Sediment.</title>
        <authorList>
            <person name="Zhou Z."/>
            <person name="Liu Y."/>
            <person name="Xu W."/>
            <person name="Pan J."/>
            <person name="Luo Z.H."/>
            <person name="Li M."/>
        </authorList>
    </citation>
    <scope>NUCLEOTIDE SEQUENCE [LARGE SCALE GENOMIC DNA]</scope>
    <source>
        <strain evidence="3">SpSt-374</strain>
    </source>
</reference>
<feature type="region of interest" description="Disordered" evidence="1">
    <location>
        <begin position="100"/>
        <end position="124"/>
    </location>
</feature>